<dbReference type="Pfam" id="PF00512">
    <property type="entry name" value="HisKA"/>
    <property type="match status" value="1"/>
</dbReference>
<evidence type="ECO:0000313" key="15">
    <source>
        <dbReference type="EMBL" id="HIZ40678.1"/>
    </source>
</evidence>
<evidence type="ECO:0000256" key="5">
    <source>
        <dbReference type="ARBA" id="ARBA00022679"/>
    </source>
</evidence>
<evidence type="ECO:0000256" key="8">
    <source>
        <dbReference type="ARBA" id="ARBA00022777"/>
    </source>
</evidence>
<evidence type="ECO:0000256" key="2">
    <source>
        <dbReference type="ARBA" id="ARBA00004141"/>
    </source>
</evidence>
<gene>
    <name evidence="15" type="ORF">H9968_12315</name>
</gene>
<dbReference type="InterPro" id="IPR003661">
    <property type="entry name" value="HisK_dim/P_dom"/>
</dbReference>
<name>A0A9D2EMY5_9FIRM</name>
<dbReference type="PROSITE" id="PS50109">
    <property type="entry name" value="HIS_KIN"/>
    <property type="match status" value="1"/>
</dbReference>
<evidence type="ECO:0000256" key="12">
    <source>
        <dbReference type="ARBA" id="ARBA00023136"/>
    </source>
</evidence>
<keyword evidence="4" id="KW-0597">Phosphoprotein</keyword>
<reference evidence="15" key="2">
    <citation type="submission" date="2021-04" db="EMBL/GenBank/DDBJ databases">
        <authorList>
            <person name="Gilroy R."/>
        </authorList>
    </citation>
    <scope>NUCLEOTIDE SEQUENCE</scope>
    <source>
        <strain evidence="15">CHK179-28034</strain>
    </source>
</reference>
<evidence type="ECO:0000256" key="3">
    <source>
        <dbReference type="ARBA" id="ARBA00012438"/>
    </source>
</evidence>
<dbReference type="Proteomes" id="UP000824049">
    <property type="component" value="Unassembled WGS sequence"/>
</dbReference>
<dbReference type="GO" id="GO:0000155">
    <property type="term" value="F:phosphorelay sensor kinase activity"/>
    <property type="evidence" value="ECO:0007669"/>
    <property type="project" value="InterPro"/>
</dbReference>
<comment type="caution">
    <text evidence="15">The sequence shown here is derived from an EMBL/GenBank/DDBJ whole genome shotgun (WGS) entry which is preliminary data.</text>
</comment>
<keyword evidence="7" id="KW-0547">Nucleotide-binding</keyword>
<comment type="catalytic activity">
    <reaction evidence="1">
        <text>ATP + protein L-histidine = ADP + protein N-phospho-L-histidine.</text>
        <dbReference type="EC" id="2.7.13.3"/>
    </reaction>
</comment>
<dbReference type="InterPro" id="IPR003594">
    <property type="entry name" value="HATPase_dom"/>
</dbReference>
<protein>
    <recommendedName>
        <fullName evidence="3">histidine kinase</fullName>
        <ecNumber evidence="3">2.7.13.3</ecNumber>
    </recommendedName>
</protein>
<dbReference type="InterPro" id="IPR038318">
    <property type="entry name" value="KdpD_sf"/>
</dbReference>
<dbReference type="EMBL" id="DXBR01000111">
    <property type="protein sequence ID" value="HIZ40678.1"/>
    <property type="molecule type" value="Genomic_DNA"/>
</dbReference>
<dbReference type="SMART" id="SM00388">
    <property type="entry name" value="HisKA"/>
    <property type="match status" value="1"/>
</dbReference>
<evidence type="ECO:0000256" key="6">
    <source>
        <dbReference type="ARBA" id="ARBA00022692"/>
    </source>
</evidence>
<dbReference type="Gene3D" id="1.20.120.620">
    <property type="entry name" value="Backbone structure of the membrane domain of e. Coli histidine kinase receptor kdpd"/>
    <property type="match status" value="1"/>
</dbReference>
<reference evidence="15" key="1">
    <citation type="journal article" date="2021" name="PeerJ">
        <title>Extensive microbial diversity within the chicken gut microbiome revealed by metagenomics and culture.</title>
        <authorList>
            <person name="Gilroy R."/>
            <person name="Ravi A."/>
            <person name="Getino M."/>
            <person name="Pursley I."/>
            <person name="Horton D.L."/>
            <person name="Alikhan N.F."/>
            <person name="Baker D."/>
            <person name="Gharbi K."/>
            <person name="Hall N."/>
            <person name="Watson M."/>
            <person name="Adriaenssens E.M."/>
            <person name="Foster-Nyarko E."/>
            <person name="Jarju S."/>
            <person name="Secka A."/>
            <person name="Antonio M."/>
            <person name="Oren A."/>
            <person name="Chaudhuri R.R."/>
            <person name="La Ragione R."/>
            <person name="Hildebrand F."/>
            <person name="Pallen M.J."/>
        </authorList>
    </citation>
    <scope>NUCLEOTIDE SEQUENCE</scope>
    <source>
        <strain evidence="15">CHK179-28034</strain>
    </source>
</reference>
<dbReference type="Pfam" id="PF02518">
    <property type="entry name" value="HATPase_c"/>
    <property type="match status" value="1"/>
</dbReference>
<dbReference type="GO" id="GO:0005524">
    <property type="term" value="F:ATP binding"/>
    <property type="evidence" value="ECO:0007669"/>
    <property type="project" value="UniProtKB-KW"/>
</dbReference>
<keyword evidence="8" id="KW-0418">Kinase</keyword>
<evidence type="ECO:0000259" key="14">
    <source>
        <dbReference type="PROSITE" id="PS50109"/>
    </source>
</evidence>
<comment type="subcellular location">
    <subcellularLocation>
        <location evidence="2">Membrane</location>
        <topology evidence="2">Multi-pass membrane protein</topology>
    </subcellularLocation>
</comment>
<dbReference type="Gene3D" id="3.30.565.10">
    <property type="entry name" value="Histidine kinase-like ATPase, C-terminal domain"/>
    <property type="match status" value="1"/>
</dbReference>
<keyword evidence="10 13" id="KW-1133">Transmembrane helix</keyword>
<keyword evidence="11" id="KW-0902">Two-component regulatory system</keyword>
<evidence type="ECO:0000256" key="11">
    <source>
        <dbReference type="ARBA" id="ARBA00023012"/>
    </source>
</evidence>
<dbReference type="InterPro" id="IPR036890">
    <property type="entry name" value="HATPase_C_sf"/>
</dbReference>
<dbReference type="PANTHER" id="PTHR45569">
    <property type="entry name" value="SENSOR PROTEIN KDPD"/>
    <property type="match status" value="1"/>
</dbReference>
<dbReference type="GO" id="GO:0005886">
    <property type="term" value="C:plasma membrane"/>
    <property type="evidence" value="ECO:0007669"/>
    <property type="project" value="TreeGrafter"/>
</dbReference>
<evidence type="ECO:0000256" key="1">
    <source>
        <dbReference type="ARBA" id="ARBA00000085"/>
    </source>
</evidence>
<dbReference type="Pfam" id="PF13493">
    <property type="entry name" value="DUF4118"/>
    <property type="match status" value="1"/>
</dbReference>
<dbReference type="InterPro" id="IPR052023">
    <property type="entry name" value="Histidine_kinase_KdpD"/>
</dbReference>
<dbReference type="InterPro" id="IPR004358">
    <property type="entry name" value="Sig_transdc_His_kin-like_C"/>
</dbReference>
<evidence type="ECO:0000256" key="4">
    <source>
        <dbReference type="ARBA" id="ARBA00022553"/>
    </source>
</evidence>
<keyword evidence="6 13" id="KW-0812">Transmembrane</keyword>
<dbReference type="SUPFAM" id="SSF55874">
    <property type="entry name" value="ATPase domain of HSP90 chaperone/DNA topoisomerase II/histidine kinase"/>
    <property type="match status" value="1"/>
</dbReference>
<dbReference type="AlphaFoldDB" id="A0A9D2EMY5"/>
<dbReference type="InterPro" id="IPR036097">
    <property type="entry name" value="HisK_dim/P_sf"/>
</dbReference>
<evidence type="ECO:0000256" key="13">
    <source>
        <dbReference type="SAM" id="Phobius"/>
    </source>
</evidence>
<dbReference type="InterPro" id="IPR005467">
    <property type="entry name" value="His_kinase_dom"/>
</dbReference>
<proteinExistence type="predicted"/>
<feature type="transmembrane region" description="Helical" evidence="13">
    <location>
        <begin position="85"/>
        <end position="106"/>
    </location>
</feature>
<dbReference type="Gene3D" id="1.10.287.130">
    <property type="match status" value="1"/>
</dbReference>
<evidence type="ECO:0000256" key="7">
    <source>
        <dbReference type="ARBA" id="ARBA00022741"/>
    </source>
</evidence>
<evidence type="ECO:0000313" key="16">
    <source>
        <dbReference type="Proteomes" id="UP000824049"/>
    </source>
</evidence>
<sequence length="352" mass="39615">MNKYKIYIRDMFLTVIVLGVTFLINLVLQNIFKTQSFSSDVFILGVFLISLKTEGYLWGILASLVSVLVESFAFTFPYFVLDFAAVESLFSAVVMLIVAVLTSALTTKIKEQERTKTENEKERVRANLLRAISHDLRTPLTTIYGSCSAIIENYDSLRKEQKIKLLGEIREDAEWLIRMVENLLSVTKIGSKKVQVIKTPTVLEELIDDTLIKFHKRYPNQKVAVQIPEEFISIPVDPLLIEQVLINLLENAVLHAEGMTTLAFTVRTSGRQAVFEIADDGCGISAEELDRIFDGYQERAGELTDGKRNNMSIGLSVCATIIRAHGGSIKAENRREGGARFSFSLEMEEMNE</sequence>
<dbReference type="SMART" id="SM00387">
    <property type="entry name" value="HATPase_c"/>
    <property type="match status" value="1"/>
</dbReference>
<dbReference type="SUPFAM" id="SSF47384">
    <property type="entry name" value="Homodimeric domain of signal transducing histidine kinase"/>
    <property type="match status" value="1"/>
</dbReference>
<accession>A0A9D2EMY5</accession>
<dbReference type="PANTHER" id="PTHR45569:SF1">
    <property type="entry name" value="SENSOR PROTEIN KDPD"/>
    <property type="match status" value="1"/>
</dbReference>
<dbReference type="EC" id="2.7.13.3" evidence="3"/>
<dbReference type="InterPro" id="IPR025201">
    <property type="entry name" value="KdpD_TM"/>
</dbReference>
<evidence type="ECO:0000256" key="9">
    <source>
        <dbReference type="ARBA" id="ARBA00022840"/>
    </source>
</evidence>
<dbReference type="PRINTS" id="PR00344">
    <property type="entry name" value="BCTRLSENSOR"/>
</dbReference>
<evidence type="ECO:0000256" key="10">
    <source>
        <dbReference type="ARBA" id="ARBA00022989"/>
    </source>
</evidence>
<feature type="domain" description="Histidine kinase" evidence="14">
    <location>
        <begin position="131"/>
        <end position="349"/>
    </location>
</feature>
<dbReference type="CDD" id="cd00082">
    <property type="entry name" value="HisKA"/>
    <property type="match status" value="1"/>
</dbReference>
<keyword evidence="5" id="KW-0808">Transferase</keyword>
<organism evidence="15 16">
    <name type="scientific">Candidatus Anaerobutyricum stercoris</name>
    <dbReference type="NCBI Taxonomy" id="2838457"/>
    <lineage>
        <taxon>Bacteria</taxon>
        <taxon>Bacillati</taxon>
        <taxon>Bacillota</taxon>
        <taxon>Clostridia</taxon>
        <taxon>Lachnospirales</taxon>
        <taxon>Lachnospiraceae</taxon>
        <taxon>Anaerobutyricum</taxon>
    </lineage>
</organism>
<keyword evidence="12 13" id="KW-0472">Membrane</keyword>
<feature type="transmembrane region" description="Helical" evidence="13">
    <location>
        <begin position="12"/>
        <end position="28"/>
    </location>
</feature>
<keyword evidence="9" id="KW-0067">ATP-binding</keyword>